<sequence>MADKLTVMSGNKKQKKWPEAGDIFYFQLSDGRFGYGMVALGKIDVGPFKNAIVIYIYDNFTSSLGEDIILNKGKMLFPPIITDASCWKNGYFATLKNIDPNSMDIYPEHYFKNPIRNKVYDHHGTVTNFLIDSIPVGEESIQFYRSIIKSIEYVLN</sequence>
<proteinExistence type="predicted"/>
<dbReference type="Proteomes" id="UP000867740">
    <property type="component" value="Unassembled WGS sequence"/>
</dbReference>
<evidence type="ECO:0008006" key="3">
    <source>
        <dbReference type="Google" id="ProtNLM"/>
    </source>
</evidence>
<dbReference type="AlphaFoldDB" id="A0A9P3WDA6"/>
<dbReference type="Pfam" id="PF15428">
    <property type="entry name" value="Imm26"/>
    <property type="match status" value="1"/>
</dbReference>
<accession>A0A9P3WDA6</accession>
<protein>
    <recommendedName>
        <fullName evidence="3">Immunity protein 26 of polymorphic toxin system</fullName>
    </recommendedName>
</protein>
<dbReference type="EMBL" id="DACSUM010000006">
    <property type="protein sequence ID" value="HAT3580868.1"/>
    <property type="molecule type" value="Genomic_DNA"/>
</dbReference>
<dbReference type="RefSeq" id="WP_047370791.1">
    <property type="nucleotide sequence ID" value="NZ_CABMNU010000005.1"/>
</dbReference>
<evidence type="ECO:0000313" key="1">
    <source>
        <dbReference type="EMBL" id="HAT3580868.1"/>
    </source>
</evidence>
<comment type="caution">
    <text evidence="1">The sequence shown here is derived from an EMBL/GenBank/DDBJ whole genome shotgun (WGS) entry which is preliminary data.</text>
</comment>
<gene>
    <name evidence="1" type="ORF">I8531_001134</name>
</gene>
<reference evidence="1" key="1">
    <citation type="journal article" date="2018" name="Genome Biol.">
        <title>SKESA: strategic k-mer extension for scrupulous assemblies.</title>
        <authorList>
            <person name="Souvorov A."/>
            <person name="Agarwala R."/>
            <person name="Lipman D.J."/>
        </authorList>
    </citation>
    <scope>NUCLEOTIDE SEQUENCE</scope>
    <source>
        <strain evidence="1">CAVp300</strain>
    </source>
</reference>
<dbReference type="InterPro" id="IPR029278">
    <property type="entry name" value="Imm26"/>
</dbReference>
<organism evidence="1 2">
    <name type="scientific">Kluyvera intermedia</name>
    <name type="common">Enterobacter intermedius</name>
    <dbReference type="NCBI Taxonomy" id="61648"/>
    <lineage>
        <taxon>Bacteria</taxon>
        <taxon>Pseudomonadati</taxon>
        <taxon>Pseudomonadota</taxon>
        <taxon>Gammaproteobacteria</taxon>
        <taxon>Enterobacterales</taxon>
        <taxon>Enterobacteriaceae</taxon>
        <taxon>Kluyvera</taxon>
    </lineage>
</organism>
<name>A0A9P3WDA6_KLUIN</name>
<reference evidence="1" key="2">
    <citation type="submission" date="2020-10" db="EMBL/GenBank/DDBJ databases">
        <authorList>
            <consortium name="NCBI Pathogen Detection Project"/>
        </authorList>
    </citation>
    <scope>NUCLEOTIDE SEQUENCE</scope>
    <source>
        <strain evidence="1">CAVp300</strain>
    </source>
</reference>
<evidence type="ECO:0000313" key="2">
    <source>
        <dbReference type="Proteomes" id="UP000867740"/>
    </source>
</evidence>